<dbReference type="InterPro" id="IPR006043">
    <property type="entry name" value="NCS2"/>
</dbReference>
<feature type="transmembrane region" description="Helical" evidence="7">
    <location>
        <begin position="157"/>
        <end position="181"/>
    </location>
</feature>
<evidence type="ECO:0000256" key="7">
    <source>
        <dbReference type="SAM" id="Phobius"/>
    </source>
</evidence>
<evidence type="ECO:0000256" key="5">
    <source>
        <dbReference type="ARBA" id="ARBA00022989"/>
    </source>
</evidence>
<keyword evidence="5 7" id="KW-1133">Transmembrane helix</keyword>
<keyword evidence="3" id="KW-0813">Transport</keyword>
<proteinExistence type="inferred from homology"/>
<name>A0A840S089_9BURK</name>
<evidence type="ECO:0000256" key="4">
    <source>
        <dbReference type="ARBA" id="ARBA00022692"/>
    </source>
</evidence>
<feature type="transmembrane region" description="Helical" evidence="7">
    <location>
        <begin position="376"/>
        <end position="393"/>
    </location>
</feature>
<feature type="transmembrane region" description="Helical" evidence="7">
    <location>
        <begin position="124"/>
        <end position="145"/>
    </location>
</feature>
<feature type="transmembrane region" description="Helical" evidence="7">
    <location>
        <begin position="45"/>
        <end position="63"/>
    </location>
</feature>
<accession>A0A840S089</accession>
<dbReference type="EMBL" id="JACHHQ010000013">
    <property type="protein sequence ID" value="MBB5202304.1"/>
    <property type="molecule type" value="Genomic_DNA"/>
</dbReference>
<feature type="transmembrane region" description="Helical" evidence="7">
    <location>
        <begin position="351"/>
        <end position="370"/>
    </location>
</feature>
<feature type="transmembrane region" description="Helical" evidence="7">
    <location>
        <begin position="444"/>
        <end position="464"/>
    </location>
</feature>
<protein>
    <submittedName>
        <fullName evidence="8">AGZA family xanthine/uracil permease-like MFS transporter</fullName>
    </submittedName>
</protein>
<dbReference type="GO" id="GO:0015208">
    <property type="term" value="F:guanine transmembrane transporter activity"/>
    <property type="evidence" value="ECO:0007669"/>
    <property type="project" value="TreeGrafter"/>
</dbReference>
<keyword evidence="9" id="KW-1185">Reference proteome</keyword>
<comment type="caution">
    <text evidence="8">The sequence shown here is derived from an EMBL/GenBank/DDBJ whole genome shotgun (WGS) entry which is preliminary data.</text>
</comment>
<dbReference type="PANTHER" id="PTHR43337:SF4">
    <property type="entry name" value="GUANINE_HYPOXANTHINE PERMEASE GHXQ"/>
    <property type="match status" value="1"/>
</dbReference>
<sequence length="465" mass="47543">MTEQTVKPHPQVNIKEHIAVPGALTAKIDQYFQITARGSTQRREIIAGVTTFLAMVYSVFVVPDMLGKAGFDVSAVFVAVCLTTAFGSLIMGFWARLPIAVGCAISLTAFTAFGLVLGKGISPAVALGAVFLTGLVFTAISVTGVRSWILQNLPAGVAHGTGVGIGLFLLLIASNDVGLVIKNAGPGLPVALGHITSFPVVMSIVGLAAIFGLERRRVPGGILLVVITLSLVGLIFDPAVKFTGVFAWPAMSSPGHASLIGAMDIKGALSMAVLPSVLALVMTAVFDATGTIRAVAGQAGQVNENGYIHNGGRALTADSLSSIFAGFVGGAPAAAYIESTVGTAAGARTGLTAVVVGLLFLAVIFFSPLAGLVPSYATAPALMYVGLLMLGSVSKMHMEDTVDAMAGLVCAVFIVLTCNIVTGIMLGFCTLVIGRIVSGEYKKLTIGTVAIAIALALFYGGGWAI</sequence>
<feature type="transmembrane region" description="Helical" evidence="7">
    <location>
        <begin position="222"/>
        <end position="248"/>
    </location>
</feature>
<feature type="transmembrane region" description="Helical" evidence="7">
    <location>
        <begin position="268"/>
        <end position="286"/>
    </location>
</feature>
<keyword evidence="6 7" id="KW-0472">Membrane</keyword>
<dbReference type="PANTHER" id="PTHR43337">
    <property type="entry name" value="XANTHINE/URACIL PERMEASE C887.17-RELATED"/>
    <property type="match status" value="1"/>
</dbReference>
<dbReference type="InterPro" id="IPR045018">
    <property type="entry name" value="Azg-like"/>
</dbReference>
<evidence type="ECO:0000256" key="1">
    <source>
        <dbReference type="ARBA" id="ARBA00004141"/>
    </source>
</evidence>
<dbReference type="Pfam" id="PF00860">
    <property type="entry name" value="Xan_ur_permease"/>
    <property type="match status" value="1"/>
</dbReference>
<comment type="subcellular location">
    <subcellularLocation>
        <location evidence="1">Membrane</location>
        <topology evidence="1">Multi-pass membrane protein</topology>
    </subcellularLocation>
</comment>
<feature type="transmembrane region" description="Helical" evidence="7">
    <location>
        <begin position="97"/>
        <end position="118"/>
    </location>
</feature>
<reference evidence="8 9" key="1">
    <citation type="submission" date="2020-08" db="EMBL/GenBank/DDBJ databases">
        <title>Genomic Encyclopedia of Type Strains, Phase IV (KMG-IV): sequencing the most valuable type-strain genomes for metagenomic binning, comparative biology and taxonomic classification.</title>
        <authorList>
            <person name="Goeker M."/>
        </authorList>
    </citation>
    <scope>NUCLEOTIDE SEQUENCE [LARGE SCALE GENOMIC DNA]</scope>
    <source>
        <strain evidence="8 9">DSM 23240</strain>
    </source>
</reference>
<feature type="transmembrane region" description="Helical" evidence="7">
    <location>
        <begin position="69"/>
        <end position="90"/>
    </location>
</feature>
<dbReference type="AlphaFoldDB" id="A0A840S089"/>
<dbReference type="GO" id="GO:0005886">
    <property type="term" value="C:plasma membrane"/>
    <property type="evidence" value="ECO:0007669"/>
    <property type="project" value="TreeGrafter"/>
</dbReference>
<feature type="transmembrane region" description="Helical" evidence="7">
    <location>
        <begin position="405"/>
        <end position="438"/>
    </location>
</feature>
<dbReference type="Proteomes" id="UP000571084">
    <property type="component" value="Unassembled WGS sequence"/>
</dbReference>
<evidence type="ECO:0000313" key="9">
    <source>
        <dbReference type="Proteomes" id="UP000571084"/>
    </source>
</evidence>
<feature type="transmembrane region" description="Helical" evidence="7">
    <location>
        <begin position="187"/>
        <end position="210"/>
    </location>
</feature>
<dbReference type="RefSeq" id="WP_245182474.1">
    <property type="nucleotide sequence ID" value="NZ_JAAOZT010000014.1"/>
</dbReference>
<evidence type="ECO:0000256" key="6">
    <source>
        <dbReference type="ARBA" id="ARBA00023136"/>
    </source>
</evidence>
<gene>
    <name evidence="8" type="ORF">HNR39_004168</name>
</gene>
<organism evidence="8 9">
    <name type="scientific">Glaciimonas immobilis</name>
    <dbReference type="NCBI Taxonomy" id="728004"/>
    <lineage>
        <taxon>Bacteria</taxon>
        <taxon>Pseudomonadati</taxon>
        <taxon>Pseudomonadota</taxon>
        <taxon>Betaproteobacteria</taxon>
        <taxon>Burkholderiales</taxon>
        <taxon>Oxalobacteraceae</taxon>
        <taxon>Glaciimonas</taxon>
    </lineage>
</organism>
<evidence type="ECO:0000313" key="8">
    <source>
        <dbReference type="EMBL" id="MBB5202304.1"/>
    </source>
</evidence>
<keyword evidence="4 7" id="KW-0812">Transmembrane</keyword>
<comment type="similarity">
    <text evidence="2">Belongs to the nucleobase:cation symporter-2 (NCS2) (TC 2.A.40) family. Azg-like subfamily.</text>
</comment>
<evidence type="ECO:0000256" key="3">
    <source>
        <dbReference type="ARBA" id="ARBA00022448"/>
    </source>
</evidence>
<evidence type="ECO:0000256" key="2">
    <source>
        <dbReference type="ARBA" id="ARBA00005697"/>
    </source>
</evidence>